<dbReference type="PANTHER" id="PTHR33204:SF29">
    <property type="entry name" value="TRANSCRIPTIONAL REGULATOR"/>
    <property type="match status" value="1"/>
</dbReference>
<dbReference type="AlphaFoldDB" id="A0A2A4G4I8"/>
<dbReference type="InterPro" id="IPR036388">
    <property type="entry name" value="WH-like_DNA-bd_sf"/>
</dbReference>
<evidence type="ECO:0000259" key="4">
    <source>
        <dbReference type="PROSITE" id="PS51118"/>
    </source>
</evidence>
<dbReference type="Pfam" id="PF01638">
    <property type="entry name" value="HxlR"/>
    <property type="match status" value="1"/>
</dbReference>
<keyword evidence="1" id="KW-0805">Transcription regulation</keyword>
<dbReference type="PANTHER" id="PTHR33204">
    <property type="entry name" value="TRANSCRIPTIONAL REGULATOR, MARR FAMILY"/>
    <property type="match status" value="1"/>
</dbReference>
<dbReference type="SUPFAM" id="SSF46785">
    <property type="entry name" value="Winged helix' DNA-binding domain"/>
    <property type="match status" value="1"/>
</dbReference>
<evidence type="ECO:0000256" key="3">
    <source>
        <dbReference type="ARBA" id="ARBA00023163"/>
    </source>
</evidence>
<dbReference type="PROSITE" id="PS51118">
    <property type="entry name" value="HTH_HXLR"/>
    <property type="match status" value="1"/>
</dbReference>
<dbReference type="OrthoDB" id="9797599at2"/>
<dbReference type="Proteomes" id="UP000219559">
    <property type="component" value="Unassembled WGS sequence"/>
</dbReference>
<evidence type="ECO:0000256" key="1">
    <source>
        <dbReference type="ARBA" id="ARBA00023015"/>
    </source>
</evidence>
<proteinExistence type="predicted"/>
<dbReference type="GO" id="GO:0003677">
    <property type="term" value="F:DNA binding"/>
    <property type="evidence" value="ECO:0007669"/>
    <property type="project" value="UniProtKB-KW"/>
</dbReference>
<dbReference type="Gene3D" id="1.10.10.10">
    <property type="entry name" value="Winged helix-like DNA-binding domain superfamily/Winged helix DNA-binding domain"/>
    <property type="match status" value="1"/>
</dbReference>
<evidence type="ECO:0000313" key="6">
    <source>
        <dbReference type="Proteomes" id="UP000219559"/>
    </source>
</evidence>
<protein>
    <submittedName>
        <fullName evidence="5">Transcriptional regulator</fullName>
    </submittedName>
</protein>
<reference evidence="5 6" key="1">
    <citation type="submission" date="2017-04" db="EMBL/GenBank/DDBJ databases">
        <title>A new member of the family Flavobacteriaceae isolated from ascidians.</title>
        <authorList>
            <person name="Chen L."/>
        </authorList>
    </citation>
    <scope>NUCLEOTIDE SEQUENCE [LARGE SCALE GENOMIC DNA]</scope>
    <source>
        <strain evidence="5 6">HQA918</strain>
    </source>
</reference>
<keyword evidence="3" id="KW-0804">Transcription</keyword>
<keyword evidence="6" id="KW-1185">Reference proteome</keyword>
<dbReference type="InterPro" id="IPR036390">
    <property type="entry name" value="WH_DNA-bd_sf"/>
</dbReference>
<gene>
    <name evidence="5" type="ORF">B7P33_16575</name>
</gene>
<comment type="caution">
    <text evidence="5">The sequence shown here is derived from an EMBL/GenBank/DDBJ whole genome shotgun (WGS) entry which is preliminary data.</text>
</comment>
<dbReference type="RefSeq" id="WP_097441000.1">
    <property type="nucleotide sequence ID" value="NZ_KZ300477.1"/>
</dbReference>
<name>A0A2A4G4I8_9FLAO</name>
<sequence length="109" mass="12366">MLKNSESSERCPVGEALKVIGGKWRLQIIHEIGTEKRRFGALKRAIPDISEKMLIQELKHLVAFGILHRQAYPEVPPRVEYSLTTYGQKILPIISQIRSFGEILLAKAD</sequence>
<evidence type="ECO:0000313" key="5">
    <source>
        <dbReference type="EMBL" id="PCE62890.1"/>
    </source>
</evidence>
<dbReference type="InterPro" id="IPR002577">
    <property type="entry name" value="HTH_HxlR"/>
</dbReference>
<keyword evidence="2" id="KW-0238">DNA-binding</keyword>
<dbReference type="EMBL" id="NBWU01000007">
    <property type="protein sequence ID" value="PCE62890.1"/>
    <property type="molecule type" value="Genomic_DNA"/>
</dbReference>
<organism evidence="5 6">
    <name type="scientific">Sediminicola luteus</name>
    <dbReference type="NCBI Taxonomy" id="319238"/>
    <lineage>
        <taxon>Bacteria</taxon>
        <taxon>Pseudomonadati</taxon>
        <taxon>Bacteroidota</taxon>
        <taxon>Flavobacteriia</taxon>
        <taxon>Flavobacteriales</taxon>
        <taxon>Flavobacteriaceae</taxon>
        <taxon>Sediminicola</taxon>
    </lineage>
</organism>
<evidence type="ECO:0000256" key="2">
    <source>
        <dbReference type="ARBA" id="ARBA00023125"/>
    </source>
</evidence>
<feature type="domain" description="HTH hxlR-type" evidence="4">
    <location>
        <begin position="11"/>
        <end position="109"/>
    </location>
</feature>
<accession>A0A2A4G4I8</accession>